<organism evidence="15 16">
    <name type="scientific">Amycolatopsis decaplanina DSM 44594</name>
    <dbReference type="NCBI Taxonomy" id="1284240"/>
    <lineage>
        <taxon>Bacteria</taxon>
        <taxon>Bacillati</taxon>
        <taxon>Actinomycetota</taxon>
        <taxon>Actinomycetes</taxon>
        <taxon>Pseudonocardiales</taxon>
        <taxon>Pseudonocardiaceae</taxon>
        <taxon>Amycolatopsis</taxon>
    </lineage>
</organism>
<sequence>MDHLSPLDAAFLELEDGDSNASLSLASVAVLEGPPPSHADFVRSITVRLPLIPRHRQKIHRVPLDLGPPVWVDDDRFDAARHFHRVAVPAPGGERELCELVALLMGERLDRDHPLWEFWVMEGLSGGRWAVLSKLHHCVADGVTGNELLKVLFTDAAAGTATAGPAPDLGTVDLLKDAARRLLLTPARQLRAVVRLALSPSRAVREIADALSGLRAFTSALIPAARSSLSGPVGPDRRYEVAHTSLDDVHGICRAFEVTVNDVALAAVTGAFRALLLRRGEEPVPNAMRALVPVSVRGGHDTVGNEVSLMLPLLPVDVPDPAGRLVAVHRRSAALKASKEAEAGAALTGVAASAPFAPVAWAVRLAAGLPQHNVVSVVTNVPGPRTPLTSLGREVEDLYPYVPVALRLRTGVAVLSYRDKLNFGITLDFASAPDAGFLAKAIEADVLALARIARRSRPGADGLVDGVREQHDRNGGEGQHPAERARHGTAEKPRQGRHQEEHRQHREFEDDREQQQRVSPQPDPADPA</sequence>
<evidence type="ECO:0000256" key="6">
    <source>
        <dbReference type="ARBA" id="ARBA00022679"/>
    </source>
</evidence>
<protein>
    <recommendedName>
        <fullName evidence="4 11">Diacylglycerol O-acyltransferase</fullName>
        <ecNumber evidence="4 11">2.3.1.20</ecNumber>
    </recommendedName>
</protein>
<dbReference type="Pfam" id="PF03007">
    <property type="entry name" value="WS_DGAT_cat"/>
    <property type="match status" value="1"/>
</dbReference>
<evidence type="ECO:0000256" key="3">
    <source>
        <dbReference type="ARBA" id="ARBA00009587"/>
    </source>
</evidence>
<evidence type="ECO:0000256" key="12">
    <source>
        <dbReference type="SAM" id="MobiDB-lite"/>
    </source>
</evidence>
<dbReference type="InterPro" id="IPR045034">
    <property type="entry name" value="O-acyltransferase_WSD1-like"/>
</dbReference>
<dbReference type="Proteomes" id="UP000054226">
    <property type="component" value="Unassembled WGS sequence"/>
</dbReference>
<evidence type="ECO:0000256" key="10">
    <source>
        <dbReference type="ARBA" id="ARBA00048109"/>
    </source>
</evidence>
<feature type="domain" description="O-acyltransferase WSD1-like N-terminal" evidence="13">
    <location>
        <begin position="4"/>
        <end position="264"/>
    </location>
</feature>
<dbReference type="UniPathway" id="UPA00282"/>
<feature type="compositionally biased region" description="Basic and acidic residues" evidence="12">
    <location>
        <begin position="466"/>
        <end position="515"/>
    </location>
</feature>
<keyword evidence="8 11" id="KW-0443">Lipid metabolism</keyword>
<proteinExistence type="inferred from homology"/>
<dbReference type="GO" id="GO:0004144">
    <property type="term" value="F:diacylglycerol O-acyltransferase activity"/>
    <property type="evidence" value="ECO:0007669"/>
    <property type="project" value="UniProtKB-EC"/>
</dbReference>
<dbReference type="EC" id="2.3.1.20" evidence="4 11"/>
<evidence type="ECO:0000259" key="14">
    <source>
        <dbReference type="Pfam" id="PF06974"/>
    </source>
</evidence>
<dbReference type="Pfam" id="PF06974">
    <property type="entry name" value="WS_DGAT_C"/>
    <property type="match status" value="1"/>
</dbReference>
<dbReference type="SUPFAM" id="SSF52777">
    <property type="entry name" value="CoA-dependent acyltransferases"/>
    <property type="match status" value="1"/>
</dbReference>
<dbReference type="InterPro" id="IPR009721">
    <property type="entry name" value="O-acyltransferase_WSD1_C"/>
</dbReference>
<comment type="pathway">
    <text evidence="1 11">Glycerolipid metabolism; triacylglycerol biosynthesis.</text>
</comment>
<dbReference type="NCBIfam" id="TIGR02946">
    <property type="entry name" value="acyl_WS_DGAT"/>
    <property type="match status" value="1"/>
</dbReference>
<evidence type="ECO:0000256" key="4">
    <source>
        <dbReference type="ARBA" id="ARBA00013244"/>
    </source>
</evidence>
<dbReference type="GO" id="GO:0005886">
    <property type="term" value="C:plasma membrane"/>
    <property type="evidence" value="ECO:0007669"/>
    <property type="project" value="TreeGrafter"/>
</dbReference>
<evidence type="ECO:0000256" key="2">
    <source>
        <dbReference type="ARBA" id="ARBA00005189"/>
    </source>
</evidence>
<evidence type="ECO:0000256" key="5">
    <source>
        <dbReference type="ARBA" id="ARBA00022516"/>
    </source>
</evidence>
<comment type="catalytic activity">
    <reaction evidence="10 11">
        <text>an acyl-CoA + a 1,2-diacyl-sn-glycerol = a triacyl-sn-glycerol + CoA</text>
        <dbReference type="Rhea" id="RHEA:10868"/>
        <dbReference type="ChEBI" id="CHEBI:17815"/>
        <dbReference type="ChEBI" id="CHEBI:57287"/>
        <dbReference type="ChEBI" id="CHEBI:58342"/>
        <dbReference type="ChEBI" id="CHEBI:64615"/>
        <dbReference type="EC" id="2.3.1.20"/>
    </reaction>
</comment>
<evidence type="ECO:0000256" key="7">
    <source>
        <dbReference type="ARBA" id="ARBA00022798"/>
    </source>
</evidence>
<accession>M2Y0L3</accession>
<dbReference type="InterPro" id="IPR004255">
    <property type="entry name" value="O-acyltransferase_WSD1_N"/>
</dbReference>
<evidence type="ECO:0000259" key="13">
    <source>
        <dbReference type="Pfam" id="PF03007"/>
    </source>
</evidence>
<evidence type="ECO:0000256" key="9">
    <source>
        <dbReference type="ARBA" id="ARBA00023315"/>
    </source>
</evidence>
<feature type="region of interest" description="Disordered" evidence="12">
    <location>
        <begin position="459"/>
        <end position="528"/>
    </location>
</feature>
<dbReference type="GO" id="GO:0071731">
    <property type="term" value="P:response to nitric oxide"/>
    <property type="evidence" value="ECO:0007669"/>
    <property type="project" value="TreeGrafter"/>
</dbReference>
<dbReference type="AlphaFoldDB" id="M2Y0L3"/>
<comment type="similarity">
    <text evidence="3 11">Belongs to the long-chain O-acyltransferase family.</text>
</comment>
<comment type="caution">
    <text evidence="15">The sequence shown here is derived from an EMBL/GenBank/DDBJ whole genome shotgun (WGS) entry which is preliminary data.</text>
</comment>
<dbReference type="PANTHER" id="PTHR31650">
    <property type="entry name" value="O-ACYLTRANSFERASE (WSD1-LIKE) FAMILY PROTEIN"/>
    <property type="match status" value="1"/>
</dbReference>
<dbReference type="InterPro" id="IPR014292">
    <property type="entry name" value="Acyl_transf_WS/DGAT"/>
</dbReference>
<gene>
    <name evidence="15" type="ORF">H074_26192</name>
</gene>
<dbReference type="PANTHER" id="PTHR31650:SF1">
    <property type="entry name" value="WAX ESTER SYNTHASE_DIACYLGLYCEROL ACYLTRANSFERASE 4-RELATED"/>
    <property type="match status" value="1"/>
</dbReference>
<comment type="pathway">
    <text evidence="2">Lipid metabolism.</text>
</comment>
<keyword evidence="16" id="KW-1185">Reference proteome</keyword>
<evidence type="ECO:0000256" key="11">
    <source>
        <dbReference type="RuleBase" id="RU361241"/>
    </source>
</evidence>
<dbReference type="GO" id="GO:0051701">
    <property type="term" value="P:biological process involved in interaction with host"/>
    <property type="evidence" value="ECO:0007669"/>
    <property type="project" value="TreeGrafter"/>
</dbReference>
<evidence type="ECO:0000256" key="8">
    <source>
        <dbReference type="ARBA" id="ARBA00023098"/>
    </source>
</evidence>
<evidence type="ECO:0000313" key="16">
    <source>
        <dbReference type="Proteomes" id="UP000054226"/>
    </source>
</evidence>
<keyword evidence="9 11" id="KW-0012">Acyltransferase</keyword>
<name>M2Y0L3_9PSEU</name>
<evidence type="ECO:0000256" key="1">
    <source>
        <dbReference type="ARBA" id="ARBA00004771"/>
    </source>
</evidence>
<keyword evidence="6 11" id="KW-0808">Transferase</keyword>
<feature type="domain" description="O-acyltransferase WSD1 C-terminal" evidence="14">
    <location>
        <begin position="304"/>
        <end position="444"/>
    </location>
</feature>
<keyword evidence="5 11" id="KW-0444">Lipid biosynthesis</keyword>
<dbReference type="EMBL" id="AOHO01000068">
    <property type="protein sequence ID" value="EME55065.1"/>
    <property type="molecule type" value="Genomic_DNA"/>
</dbReference>
<evidence type="ECO:0000313" key="15">
    <source>
        <dbReference type="EMBL" id="EME55065.1"/>
    </source>
</evidence>
<keyword evidence="7 11" id="KW-0319">Glycerol metabolism</keyword>
<dbReference type="GO" id="GO:0019432">
    <property type="term" value="P:triglyceride biosynthetic process"/>
    <property type="evidence" value="ECO:0007669"/>
    <property type="project" value="UniProtKB-UniPathway"/>
</dbReference>
<reference evidence="15 16" key="1">
    <citation type="journal article" date="2013" name="Genome Announc.">
        <title>Draft Genome Sequence of Amycolatopsis decaplanina Strain DSM 44594T.</title>
        <authorList>
            <person name="Kaur N."/>
            <person name="Kumar S."/>
            <person name="Bala M."/>
            <person name="Raghava G.P."/>
            <person name="Mayilraj S."/>
        </authorList>
    </citation>
    <scope>NUCLEOTIDE SEQUENCE [LARGE SCALE GENOMIC DNA]</scope>
    <source>
        <strain evidence="15 16">DSM 44594</strain>
    </source>
</reference>
<dbReference type="GO" id="GO:0001666">
    <property type="term" value="P:response to hypoxia"/>
    <property type="evidence" value="ECO:0007669"/>
    <property type="project" value="TreeGrafter"/>
</dbReference>
<dbReference type="GO" id="GO:0006071">
    <property type="term" value="P:glycerol metabolic process"/>
    <property type="evidence" value="ECO:0007669"/>
    <property type="project" value="UniProtKB-KW"/>
</dbReference>